<comment type="catalytic activity">
    <reaction evidence="1 7 8">
        <text>Thiol-dependent hydrolysis of ester, thioester, amide, peptide and isopeptide bonds formed by the C-terminal Gly of ubiquitin (a 76-residue protein attached to proteins as an intracellular targeting signal).</text>
        <dbReference type="EC" id="3.4.19.12"/>
    </reaction>
</comment>
<dbReference type="PANTHER" id="PTHR10589">
    <property type="entry name" value="UBIQUITIN CARBOXYL-TERMINAL HYDROLASE"/>
    <property type="match status" value="1"/>
</dbReference>
<dbReference type="GeneID" id="25413433"/>
<dbReference type="Pfam" id="PF01088">
    <property type="entry name" value="Peptidase_C12"/>
    <property type="match status" value="1"/>
</dbReference>
<dbReference type="MEROPS" id="C12.002"/>
<dbReference type="PRINTS" id="PR00707">
    <property type="entry name" value="UBCTHYDRLASE"/>
</dbReference>
<dbReference type="GO" id="GO:0004843">
    <property type="term" value="F:cysteine-type deubiquitinase activity"/>
    <property type="evidence" value="ECO:0007669"/>
    <property type="project" value="UniProtKB-UniRule"/>
</dbReference>
<evidence type="ECO:0000313" key="11">
    <source>
        <dbReference type="Proteomes" id="UP000027730"/>
    </source>
</evidence>
<dbReference type="GO" id="GO:0006511">
    <property type="term" value="P:ubiquitin-dependent protein catabolic process"/>
    <property type="evidence" value="ECO:0007669"/>
    <property type="project" value="UniProtKB-UniRule"/>
</dbReference>
<dbReference type="AlphaFoldDB" id="A0A074WXA2"/>
<dbReference type="Proteomes" id="UP000027730">
    <property type="component" value="Unassembled WGS sequence"/>
</dbReference>
<dbReference type="InterPro" id="IPR001578">
    <property type="entry name" value="Peptidase_C12_UCH"/>
</dbReference>
<protein>
    <recommendedName>
        <fullName evidence="8">Ubiquitin carboxyl-terminal hydrolase</fullName>
        <ecNumber evidence="8">3.4.19.12</ecNumber>
    </recommendedName>
</protein>
<evidence type="ECO:0000256" key="8">
    <source>
        <dbReference type="RuleBase" id="RU361215"/>
    </source>
</evidence>
<evidence type="ECO:0000256" key="3">
    <source>
        <dbReference type="ARBA" id="ARBA00022670"/>
    </source>
</evidence>
<comment type="similarity">
    <text evidence="2 7 8">Belongs to the peptidase C12 family.</text>
</comment>
<keyword evidence="3 7" id="KW-0645">Protease</keyword>
<name>A0A074WXA2_9PEZI</name>
<organism evidence="10 11">
    <name type="scientific">Aureobasidium namibiae CBS 147.97</name>
    <dbReference type="NCBI Taxonomy" id="1043004"/>
    <lineage>
        <taxon>Eukaryota</taxon>
        <taxon>Fungi</taxon>
        <taxon>Dikarya</taxon>
        <taxon>Ascomycota</taxon>
        <taxon>Pezizomycotina</taxon>
        <taxon>Dothideomycetes</taxon>
        <taxon>Dothideomycetidae</taxon>
        <taxon>Dothideales</taxon>
        <taxon>Saccotheciaceae</taxon>
        <taxon>Aureobasidium</taxon>
    </lineage>
</organism>
<dbReference type="HOGENOM" id="CLU_054406_0_2_1"/>
<evidence type="ECO:0000256" key="4">
    <source>
        <dbReference type="ARBA" id="ARBA00022786"/>
    </source>
</evidence>
<dbReference type="InterPro" id="IPR036959">
    <property type="entry name" value="Peptidase_C12_UCH_sf"/>
</dbReference>
<reference evidence="10 11" key="1">
    <citation type="journal article" date="2014" name="BMC Genomics">
        <title>Genome sequencing of four Aureobasidium pullulans varieties: biotechnological potential, stress tolerance, and description of new species.</title>
        <authorList>
            <person name="Gostin Ar C."/>
            <person name="Ohm R.A."/>
            <person name="Kogej T."/>
            <person name="Sonjak S."/>
            <person name="Turk M."/>
            <person name="Zajc J."/>
            <person name="Zalar P."/>
            <person name="Grube M."/>
            <person name="Sun H."/>
            <person name="Han J."/>
            <person name="Sharma A."/>
            <person name="Chiniquy J."/>
            <person name="Ngan C.Y."/>
            <person name="Lipzen A."/>
            <person name="Barry K."/>
            <person name="Grigoriev I.V."/>
            <person name="Gunde-Cimerman N."/>
        </authorList>
    </citation>
    <scope>NUCLEOTIDE SEQUENCE [LARGE SCALE GENOMIC DNA]</scope>
    <source>
        <strain evidence="10 11">CBS 147.97</strain>
    </source>
</reference>
<dbReference type="EC" id="3.4.19.12" evidence="8"/>
<dbReference type="InterPro" id="IPR038765">
    <property type="entry name" value="Papain-like_cys_pep_sf"/>
</dbReference>
<dbReference type="GO" id="GO:0016579">
    <property type="term" value="P:protein deubiquitination"/>
    <property type="evidence" value="ECO:0007669"/>
    <property type="project" value="TreeGrafter"/>
</dbReference>
<feature type="site" description="Transition state stabilizer" evidence="7">
    <location>
        <position position="105"/>
    </location>
</feature>
<dbReference type="PANTHER" id="PTHR10589:SF17">
    <property type="entry name" value="UBIQUITIN CARBOXYL-TERMINAL HYDROLASE"/>
    <property type="match status" value="1"/>
</dbReference>
<evidence type="ECO:0000313" key="10">
    <source>
        <dbReference type="EMBL" id="KEQ74397.1"/>
    </source>
</evidence>
<evidence type="ECO:0000256" key="6">
    <source>
        <dbReference type="ARBA" id="ARBA00022807"/>
    </source>
</evidence>
<feature type="active site" description="Proton donor" evidence="7">
    <location>
        <position position="181"/>
    </location>
</feature>
<evidence type="ECO:0000256" key="2">
    <source>
        <dbReference type="ARBA" id="ARBA00009326"/>
    </source>
</evidence>
<feature type="active site" description="Nucleophile" evidence="7">
    <location>
        <position position="111"/>
    </location>
</feature>
<feature type="site" description="Important for enzyme activity" evidence="7">
    <location>
        <position position="198"/>
    </location>
</feature>
<feature type="domain" description="UCH catalytic" evidence="9">
    <location>
        <begin position="9"/>
        <end position="253"/>
    </location>
</feature>
<keyword evidence="6 7" id="KW-0788">Thiol protease</keyword>
<keyword evidence="11" id="KW-1185">Reference proteome</keyword>
<dbReference type="PROSITE" id="PS52048">
    <property type="entry name" value="UCH_DOMAIN"/>
    <property type="match status" value="1"/>
</dbReference>
<evidence type="ECO:0000256" key="5">
    <source>
        <dbReference type="ARBA" id="ARBA00022801"/>
    </source>
</evidence>
<sequence length="257" mass="28406">MPPRTYDETSLPLESSPEIFTSLAHNLGLSSTLEFVEVYDLDETPKEEVLAYVLAFPTTEGYDEMVDARDQKHYVNEDEAKEAWRVEADARSHGINNETVLWLRQTIHNACGLYALLHATCNGAARNHIKKDSILHTLLETPPSQRSSFLASSTDLVTLYTAAANQGDTPTPAKGEEVNWHYTAFVPDPEGEGVLELDGDRWGPLSHAELDDRDGKAGAGFGAKARRAIKKEYFEKDRGRDGHGMFSVLALTREGSG</sequence>
<keyword evidence="5 7" id="KW-0378">Hydrolase</keyword>
<dbReference type="STRING" id="1043004.A0A074WXA2"/>
<evidence type="ECO:0000259" key="9">
    <source>
        <dbReference type="PROSITE" id="PS52048"/>
    </source>
</evidence>
<evidence type="ECO:0000256" key="7">
    <source>
        <dbReference type="PROSITE-ProRule" id="PRU01393"/>
    </source>
</evidence>
<proteinExistence type="inferred from homology"/>
<dbReference type="RefSeq" id="XP_013428650.1">
    <property type="nucleotide sequence ID" value="XM_013573196.1"/>
</dbReference>
<dbReference type="Gene3D" id="3.40.532.10">
    <property type="entry name" value="Peptidase C12, ubiquitin carboxyl-terminal hydrolase"/>
    <property type="match status" value="1"/>
</dbReference>
<dbReference type="OrthoDB" id="427186at2759"/>
<dbReference type="EMBL" id="KL584707">
    <property type="protein sequence ID" value="KEQ74397.1"/>
    <property type="molecule type" value="Genomic_DNA"/>
</dbReference>
<dbReference type="SUPFAM" id="SSF54001">
    <property type="entry name" value="Cysteine proteinases"/>
    <property type="match status" value="1"/>
</dbReference>
<dbReference type="GO" id="GO:0005737">
    <property type="term" value="C:cytoplasm"/>
    <property type="evidence" value="ECO:0007669"/>
    <property type="project" value="TreeGrafter"/>
</dbReference>
<evidence type="ECO:0000256" key="1">
    <source>
        <dbReference type="ARBA" id="ARBA00000707"/>
    </source>
</evidence>
<accession>A0A074WXA2</accession>
<keyword evidence="4 7" id="KW-0833">Ubl conjugation pathway</keyword>
<gene>
    <name evidence="10" type="ORF">M436DRAFT_62790</name>
</gene>